<dbReference type="PANTHER" id="PTHR33498:SF1">
    <property type="entry name" value="TRANSPOSASE FOR INSERTION SEQUENCE ELEMENT IS1557"/>
    <property type="match status" value="1"/>
</dbReference>
<protein>
    <recommendedName>
        <fullName evidence="6">ISL3 family transposase</fullName>
    </recommendedName>
</protein>
<dbReference type="RefSeq" id="WP_099439922.1">
    <property type="nucleotide sequence ID" value="NZ_CP024091.1"/>
</dbReference>
<dbReference type="OrthoDB" id="3238779at2"/>
<evidence type="ECO:0000256" key="1">
    <source>
        <dbReference type="SAM" id="MobiDB-lite"/>
    </source>
</evidence>
<feature type="domain" description="Transposase IS204/IS1001/IS1096/IS1165 zinc-finger" evidence="3">
    <location>
        <begin position="37"/>
        <end position="79"/>
    </location>
</feature>
<feature type="compositionally biased region" description="Polar residues" evidence="1">
    <location>
        <begin position="222"/>
        <end position="234"/>
    </location>
</feature>
<dbReference type="KEGG" id="pgs:CPT03_16850"/>
<dbReference type="AlphaFoldDB" id="A0A2D1U915"/>
<feature type="region of interest" description="Disordered" evidence="1">
    <location>
        <begin position="218"/>
        <end position="263"/>
    </location>
</feature>
<dbReference type="InterPro" id="IPR029261">
    <property type="entry name" value="Transposase_Znf"/>
</dbReference>
<dbReference type="EMBL" id="CP024091">
    <property type="protein sequence ID" value="ATP58014.1"/>
    <property type="molecule type" value="Genomic_DNA"/>
</dbReference>
<proteinExistence type="predicted"/>
<dbReference type="Proteomes" id="UP000223749">
    <property type="component" value="Chromosome"/>
</dbReference>
<evidence type="ECO:0008006" key="6">
    <source>
        <dbReference type="Google" id="ProtNLM"/>
    </source>
</evidence>
<dbReference type="Pfam" id="PF14690">
    <property type="entry name" value="Zn_ribbon_ISL3"/>
    <property type="match status" value="1"/>
</dbReference>
<dbReference type="InterPro" id="IPR047951">
    <property type="entry name" value="Transpos_ISL3"/>
</dbReference>
<reference evidence="4 5" key="1">
    <citation type="submission" date="2017-10" db="EMBL/GenBank/DDBJ databases">
        <title>Whole genome of Pedobacter ginsengisoli T01R-27 isolated from tomato rhizosphere.</title>
        <authorList>
            <person name="Weon H.-Y."/>
            <person name="Lee S.A."/>
            <person name="Sang M.K."/>
            <person name="Song J."/>
        </authorList>
    </citation>
    <scope>NUCLEOTIDE SEQUENCE [LARGE SCALE GENOMIC DNA]</scope>
    <source>
        <strain evidence="4 5">T01R-27</strain>
    </source>
</reference>
<dbReference type="InterPro" id="IPR002560">
    <property type="entry name" value="Transposase_DDE"/>
</dbReference>
<feature type="domain" description="Transposase IS204/IS1001/IS1096/IS1165 DDE" evidence="2">
    <location>
        <begin position="156"/>
        <end position="230"/>
    </location>
</feature>
<evidence type="ECO:0000259" key="3">
    <source>
        <dbReference type="Pfam" id="PF14690"/>
    </source>
</evidence>
<keyword evidence="5" id="KW-1185">Reference proteome</keyword>
<organism evidence="4 5">
    <name type="scientific">Pedobacter ginsengisoli</name>
    <dbReference type="NCBI Taxonomy" id="363852"/>
    <lineage>
        <taxon>Bacteria</taxon>
        <taxon>Pseudomonadati</taxon>
        <taxon>Bacteroidota</taxon>
        <taxon>Sphingobacteriia</taxon>
        <taxon>Sphingobacteriales</taxon>
        <taxon>Sphingobacteriaceae</taxon>
        <taxon>Pedobacter</taxon>
    </lineage>
</organism>
<gene>
    <name evidence="4" type="ORF">CPT03_16850</name>
</gene>
<dbReference type="PANTHER" id="PTHR33498">
    <property type="entry name" value="TRANSPOSASE FOR INSERTION SEQUENCE ELEMENT IS1557"/>
    <property type="match status" value="1"/>
</dbReference>
<name>A0A2D1U915_9SPHI</name>
<dbReference type="NCBIfam" id="NF033550">
    <property type="entry name" value="transpos_ISL3"/>
    <property type="match status" value="1"/>
</dbReference>
<accession>A0A2D1U915</accession>
<evidence type="ECO:0000313" key="5">
    <source>
        <dbReference type="Proteomes" id="UP000223749"/>
    </source>
</evidence>
<dbReference type="Pfam" id="PF01610">
    <property type="entry name" value="DDE_Tnp_ISL3"/>
    <property type="match status" value="1"/>
</dbReference>
<evidence type="ECO:0000313" key="4">
    <source>
        <dbReference type="EMBL" id="ATP58014.1"/>
    </source>
</evidence>
<evidence type="ECO:0000259" key="2">
    <source>
        <dbReference type="Pfam" id="PF01610"/>
    </source>
</evidence>
<sequence>MNIKNILFSTQDKFKVVGVENGFDQLRIYVQSKQKNSVCPNCCMPSRKVHSYYTRTFHDLPAFGKASLLFLRSRRFYCLTDECALGVFSERFSTYFSPYKRRTSRLEKKLLNMALNAGGKPAERLCKQLSISISDTILLRLIHNAAIPEQETLTAIGVDDWAYKNRDRYGSILVDLHTRKIIDLLPDREESTLRKWLKEMPGINIITRDRYGKYQKAATKGAPQTQQVTDSKTITVRDGSSEDKATLEVNNPSTRLKETKFRY</sequence>